<gene>
    <name evidence="1" type="ORF">Godav_009760</name>
</gene>
<name>A0A7J8SE93_GOSDV</name>
<organism evidence="1 2">
    <name type="scientific">Gossypium davidsonii</name>
    <name type="common">Davidson's cotton</name>
    <name type="synonym">Gossypium klotzschianum subsp. davidsonii</name>
    <dbReference type="NCBI Taxonomy" id="34287"/>
    <lineage>
        <taxon>Eukaryota</taxon>
        <taxon>Viridiplantae</taxon>
        <taxon>Streptophyta</taxon>
        <taxon>Embryophyta</taxon>
        <taxon>Tracheophyta</taxon>
        <taxon>Spermatophyta</taxon>
        <taxon>Magnoliopsida</taxon>
        <taxon>eudicotyledons</taxon>
        <taxon>Gunneridae</taxon>
        <taxon>Pentapetalae</taxon>
        <taxon>rosids</taxon>
        <taxon>malvids</taxon>
        <taxon>Malvales</taxon>
        <taxon>Malvaceae</taxon>
        <taxon>Malvoideae</taxon>
        <taxon>Gossypium</taxon>
    </lineage>
</organism>
<sequence length="75" mass="8402">AKQYAFVTNLYLLNHSRSNAAHSLSKSWVYLNTDGSVRPKDAFAVVGGHLRDRNGGWIIGFSRYLGNCIVLDFEL</sequence>
<proteinExistence type="predicted"/>
<reference evidence="1 2" key="1">
    <citation type="journal article" date="2019" name="Genome Biol. Evol.">
        <title>Insights into the evolution of the New World diploid cottons (Gossypium, subgenus Houzingenia) based on genome sequencing.</title>
        <authorList>
            <person name="Grover C.E."/>
            <person name="Arick M.A. 2nd"/>
            <person name="Thrash A."/>
            <person name="Conover J.L."/>
            <person name="Sanders W.S."/>
            <person name="Peterson D.G."/>
            <person name="Frelichowski J.E."/>
            <person name="Scheffler J.A."/>
            <person name="Scheffler B.E."/>
            <person name="Wendel J.F."/>
        </authorList>
    </citation>
    <scope>NUCLEOTIDE SEQUENCE [LARGE SCALE GENOMIC DNA]</scope>
    <source>
        <strain evidence="1">27</strain>
        <tissue evidence="1">Leaf</tissue>
    </source>
</reference>
<dbReference type="AlphaFoldDB" id="A0A7J8SE93"/>
<evidence type="ECO:0000313" key="1">
    <source>
        <dbReference type="EMBL" id="MBA0624391.1"/>
    </source>
</evidence>
<dbReference type="Proteomes" id="UP000593561">
    <property type="component" value="Unassembled WGS sequence"/>
</dbReference>
<keyword evidence="2" id="KW-1185">Reference proteome</keyword>
<accession>A0A7J8SE93</accession>
<feature type="non-terminal residue" evidence="1">
    <location>
        <position position="1"/>
    </location>
</feature>
<evidence type="ECO:0008006" key="3">
    <source>
        <dbReference type="Google" id="ProtNLM"/>
    </source>
</evidence>
<dbReference type="EMBL" id="JABFAC010000009">
    <property type="protein sequence ID" value="MBA0624391.1"/>
    <property type="molecule type" value="Genomic_DNA"/>
</dbReference>
<comment type="caution">
    <text evidence="1">The sequence shown here is derived from an EMBL/GenBank/DDBJ whole genome shotgun (WGS) entry which is preliminary data.</text>
</comment>
<evidence type="ECO:0000313" key="2">
    <source>
        <dbReference type="Proteomes" id="UP000593561"/>
    </source>
</evidence>
<protein>
    <recommendedName>
        <fullName evidence="3">RNase H type-1 domain-containing protein</fullName>
    </recommendedName>
</protein>